<accession>A0A2G4EZM0</accession>
<dbReference type="InterPro" id="IPR007159">
    <property type="entry name" value="SpoVT-AbrB_dom"/>
</dbReference>
<dbReference type="InterPro" id="IPR037914">
    <property type="entry name" value="SpoVT-AbrB_sf"/>
</dbReference>
<reference evidence="3" key="1">
    <citation type="submission" date="2017-10" db="EMBL/GenBank/DDBJ databases">
        <title>Draft genome sequence of the planktic cyanobacteria Tychonema bourrellyi isolated from alpine lentic freshwater.</title>
        <authorList>
            <person name="Tett A."/>
            <person name="Armanini F."/>
            <person name="Asnicar F."/>
            <person name="Boscaini A."/>
            <person name="Pasolli E."/>
            <person name="Zolfo M."/>
            <person name="Donati C."/>
            <person name="Salmaso N."/>
            <person name="Segata N."/>
        </authorList>
    </citation>
    <scope>NUCLEOTIDE SEQUENCE</scope>
    <source>
        <strain evidence="3">FEM_GT703</strain>
    </source>
</reference>
<evidence type="ECO:0000256" key="1">
    <source>
        <dbReference type="PROSITE-ProRule" id="PRU01076"/>
    </source>
</evidence>
<dbReference type="Proteomes" id="UP000226442">
    <property type="component" value="Unassembled WGS sequence"/>
</dbReference>
<feature type="domain" description="SpoVT-AbrB" evidence="2">
    <location>
        <begin position="7"/>
        <end position="50"/>
    </location>
</feature>
<protein>
    <submittedName>
        <fullName evidence="3">AbrB/MazE/SpoVT family DNA-binding domain-containing protein</fullName>
    </submittedName>
</protein>
<dbReference type="RefSeq" id="WP_096830474.1">
    <property type="nucleotide sequence ID" value="NZ_NXIB02000071.1"/>
</dbReference>
<dbReference type="EMBL" id="NXIB02000071">
    <property type="protein sequence ID" value="PHX54955.1"/>
    <property type="molecule type" value="Genomic_DNA"/>
</dbReference>
<name>A0A2G4EZM0_9CYAN</name>
<evidence type="ECO:0000313" key="3">
    <source>
        <dbReference type="EMBL" id="PHX54955.1"/>
    </source>
</evidence>
<keyword evidence="4" id="KW-1185">Reference proteome</keyword>
<evidence type="ECO:0000313" key="4">
    <source>
        <dbReference type="Proteomes" id="UP000226442"/>
    </source>
</evidence>
<keyword evidence="1 3" id="KW-0238">DNA-binding</keyword>
<comment type="caution">
    <text evidence="3">The sequence shown here is derived from an EMBL/GenBank/DDBJ whole genome shotgun (WGS) entry which is preliminary data.</text>
</comment>
<dbReference type="GO" id="GO:0003677">
    <property type="term" value="F:DNA binding"/>
    <property type="evidence" value="ECO:0007669"/>
    <property type="project" value="UniProtKB-UniRule"/>
</dbReference>
<evidence type="ECO:0000259" key="2">
    <source>
        <dbReference type="PROSITE" id="PS51740"/>
    </source>
</evidence>
<dbReference type="SUPFAM" id="SSF89447">
    <property type="entry name" value="AbrB/MazE/MraZ-like"/>
    <property type="match status" value="1"/>
</dbReference>
<organism evidence="3 4">
    <name type="scientific">Tychonema bourrellyi FEM_GT703</name>
    <dbReference type="NCBI Taxonomy" id="2040638"/>
    <lineage>
        <taxon>Bacteria</taxon>
        <taxon>Bacillati</taxon>
        <taxon>Cyanobacteriota</taxon>
        <taxon>Cyanophyceae</taxon>
        <taxon>Oscillatoriophycideae</taxon>
        <taxon>Oscillatoriales</taxon>
        <taxon>Microcoleaceae</taxon>
        <taxon>Tychonema</taxon>
    </lineage>
</organism>
<dbReference type="AlphaFoldDB" id="A0A2G4EZM0"/>
<gene>
    <name evidence="3" type="ORF">CP500_013355</name>
</gene>
<dbReference type="PROSITE" id="PS51740">
    <property type="entry name" value="SPOVT_ABRB"/>
    <property type="match status" value="1"/>
</dbReference>
<proteinExistence type="predicted"/>
<dbReference type="SMART" id="SM00966">
    <property type="entry name" value="SpoVT_AbrB"/>
    <property type="match status" value="1"/>
</dbReference>
<sequence length="112" mass="12725">MSKSIQTLIVKIDNSEGIRISRSLLEQIGISGAVEIEVHGDRIVIRAAQKQGADRFIISGTQKQDADWFVISGTLKPRTGWEEAFAKMAEQHDDVLLDDVTNTEWEELEWQW</sequence>
<dbReference type="OrthoDB" id="9795766at2"/>
<dbReference type="Gene3D" id="2.10.260.10">
    <property type="match status" value="1"/>
</dbReference>